<sequence length="356" mass="39575">MTDDIEIEGPDNGGWYWTMVHDWIVLNPDIPHSTLRLYLVLRSLCSEKRAPVRRLSIEQIRKLVPGVNGREAGRSVVEEGLRKLKDLGLIEALDGARSGGMLRYRINDFPADKDGYEGWRNSYAKLRAIEHDGEVPGKPSTPDPNGEVPGFPGTRDSGQDTQFSGSPTWFSETDTPSDQGKRDTQKGYTTGTKQQEETSSRQSASTASMPSVRDLNDGRDDVERLCEHLAKRIEDHGSKRPTITKAWRDAARLLLDADGRTAEQVHTAIDWCQDHEFWRSNIMSMPKLRAQYDRLRLEAKRPGLRVVNGGKPTQDEKIARLLALGGADMSSLSSGDTTVHVLPGHQPRQIVGGDVG</sequence>
<proteinExistence type="predicted"/>
<feature type="region of interest" description="Disordered" evidence="1">
    <location>
        <begin position="132"/>
        <end position="219"/>
    </location>
</feature>
<evidence type="ECO:0000313" key="2">
    <source>
        <dbReference type="EMBL" id="WIX76000.1"/>
    </source>
</evidence>
<keyword evidence="3" id="KW-1185">Reference proteome</keyword>
<evidence type="ECO:0000256" key="1">
    <source>
        <dbReference type="SAM" id="MobiDB-lite"/>
    </source>
</evidence>
<dbReference type="EMBL" id="CP127294">
    <property type="protein sequence ID" value="WIX76000.1"/>
    <property type="molecule type" value="Genomic_DNA"/>
</dbReference>
<dbReference type="KEGG" id="acab:QRX50_31570"/>
<dbReference type="RefSeq" id="WP_285966762.1">
    <property type="nucleotide sequence ID" value="NZ_CP127294.1"/>
</dbReference>
<evidence type="ECO:0000313" key="3">
    <source>
        <dbReference type="Proteomes" id="UP001236014"/>
    </source>
</evidence>
<protein>
    <submittedName>
        <fullName evidence="2">Uncharacterized protein</fullName>
    </submittedName>
</protein>
<feature type="compositionally biased region" description="Polar residues" evidence="1">
    <location>
        <begin position="200"/>
        <end position="209"/>
    </location>
</feature>
<gene>
    <name evidence="2" type="ORF">QRX50_31570</name>
</gene>
<dbReference type="AlphaFoldDB" id="A0A9Y2MPG4"/>
<name>A0A9Y2MPG4_9PSEU</name>
<feature type="region of interest" description="Disordered" evidence="1">
    <location>
        <begin position="335"/>
        <end position="356"/>
    </location>
</feature>
<dbReference type="Proteomes" id="UP001236014">
    <property type="component" value="Chromosome"/>
</dbReference>
<organism evidence="2 3">
    <name type="scientific">Amycolatopsis carbonis</name>
    <dbReference type="NCBI Taxonomy" id="715471"/>
    <lineage>
        <taxon>Bacteria</taxon>
        <taxon>Bacillati</taxon>
        <taxon>Actinomycetota</taxon>
        <taxon>Actinomycetes</taxon>
        <taxon>Pseudonocardiales</taxon>
        <taxon>Pseudonocardiaceae</taxon>
        <taxon>Amycolatopsis</taxon>
    </lineage>
</organism>
<reference evidence="2 3" key="1">
    <citation type="submission" date="2023-06" db="EMBL/GenBank/DDBJ databases">
        <authorList>
            <person name="Oyuntsetseg B."/>
            <person name="Kim S.B."/>
        </authorList>
    </citation>
    <scope>NUCLEOTIDE SEQUENCE [LARGE SCALE GENOMIC DNA]</scope>
    <source>
        <strain evidence="2 3">2-15</strain>
    </source>
</reference>
<feature type="compositionally biased region" description="Polar residues" evidence="1">
    <location>
        <begin position="159"/>
        <end position="178"/>
    </location>
</feature>
<accession>A0A9Y2MPG4</accession>